<dbReference type="Gene3D" id="3.30.750.24">
    <property type="entry name" value="STAS domain"/>
    <property type="match status" value="1"/>
</dbReference>
<accession>A0ABW2K7A3</accession>
<reference evidence="3" key="1">
    <citation type="journal article" date="2019" name="Int. J. Syst. Evol. Microbiol.">
        <title>The Global Catalogue of Microorganisms (GCM) 10K type strain sequencing project: providing services to taxonomists for standard genome sequencing and annotation.</title>
        <authorList>
            <consortium name="The Broad Institute Genomics Platform"/>
            <consortium name="The Broad Institute Genome Sequencing Center for Infectious Disease"/>
            <person name="Wu L."/>
            <person name="Ma J."/>
        </authorList>
    </citation>
    <scope>NUCLEOTIDE SEQUENCE [LARGE SCALE GENOMIC DNA]</scope>
    <source>
        <strain evidence="3">CCUG 73951</strain>
    </source>
</reference>
<evidence type="ECO:0000313" key="2">
    <source>
        <dbReference type="EMBL" id="MFC7322028.1"/>
    </source>
</evidence>
<dbReference type="InterPro" id="IPR051932">
    <property type="entry name" value="Bact_StressResp_Reg"/>
</dbReference>
<dbReference type="PROSITE" id="PS50801">
    <property type="entry name" value="STAS"/>
    <property type="match status" value="1"/>
</dbReference>
<sequence>MKQADRTFPLPFFTINKNFTILTFSQEAEKLCGTPASLLEVFDQGSLEKVKKWVTPELHKAALEVHLKPVAEGVEPLTVDLYVTWDNDLYAQALIIPKDDKLTKVTKTLNQLRGRLNDTNFELLDEKEKLENAISQNNRLSAPFIRLTEDTALIPLFGDLTQVKMQAVEDNLLKSSQNDDIDRMLFDFTAVGEMNREGIQVLTNMMTSLFYMGAEIVIIGVKPKQVKVLHEMVIPSQIRFMNSLQQAIHKYCVE</sequence>
<evidence type="ECO:0000313" key="3">
    <source>
        <dbReference type="Proteomes" id="UP001596494"/>
    </source>
</evidence>
<dbReference type="CDD" id="cd07041">
    <property type="entry name" value="STAS_RsbR_RsbS_like"/>
    <property type="match status" value="1"/>
</dbReference>
<dbReference type="EMBL" id="JBHTBY010000011">
    <property type="protein sequence ID" value="MFC7322028.1"/>
    <property type="molecule type" value="Genomic_DNA"/>
</dbReference>
<dbReference type="Pfam" id="PF01740">
    <property type="entry name" value="STAS"/>
    <property type="match status" value="1"/>
</dbReference>
<comment type="caution">
    <text evidence="2">The sequence shown here is derived from an EMBL/GenBank/DDBJ whole genome shotgun (WGS) entry which is preliminary data.</text>
</comment>
<proteinExistence type="predicted"/>
<dbReference type="InterPro" id="IPR036513">
    <property type="entry name" value="STAS_dom_sf"/>
</dbReference>
<evidence type="ECO:0000259" key="1">
    <source>
        <dbReference type="PROSITE" id="PS50801"/>
    </source>
</evidence>
<gene>
    <name evidence="2" type="ORF">ACFQMN_14165</name>
</gene>
<dbReference type="RefSeq" id="WP_289215942.1">
    <property type="nucleotide sequence ID" value="NZ_JAPVRC010000004.1"/>
</dbReference>
<name>A0ABW2K7A3_9BACI</name>
<dbReference type="PANTHER" id="PTHR33745">
    <property type="entry name" value="RSBT ANTAGONIST PROTEIN RSBS-RELATED"/>
    <property type="match status" value="1"/>
</dbReference>
<dbReference type="Proteomes" id="UP001596494">
    <property type="component" value="Unassembled WGS sequence"/>
</dbReference>
<dbReference type="InterPro" id="IPR002645">
    <property type="entry name" value="STAS_dom"/>
</dbReference>
<keyword evidence="3" id="KW-1185">Reference proteome</keyword>
<dbReference type="SUPFAM" id="SSF52091">
    <property type="entry name" value="SpoIIaa-like"/>
    <property type="match status" value="1"/>
</dbReference>
<protein>
    <submittedName>
        <fullName evidence="2">STAS domain-containing protein</fullName>
    </submittedName>
</protein>
<feature type="domain" description="STAS" evidence="1">
    <location>
        <begin position="141"/>
        <end position="251"/>
    </location>
</feature>
<organism evidence="2 3">
    <name type="scientific">Halobacillus campisalis</name>
    <dbReference type="NCBI Taxonomy" id="435909"/>
    <lineage>
        <taxon>Bacteria</taxon>
        <taxon>Bacillati</taxon>
        <taxon>Bacillota</taxon>
        <taxon>Bacilli</taxon>
        <taxon>Bacillales</taxon>
        <taxon>Bacillaceae</taxon>
        <taxon>Halobacillus</taxon>
    </lineage>
</organism>